<evidence type="ECO:0000313" key="2">
    <source>
        <dbReference type="EMBL" id="CDO52735.1"/>
    </source>
</evidence>
<dbReference type="AlphaFoldDB" id="A0A0J9X6F3"/>
<sequence length="149" mass="16822">MSKYTPDLQAWFDNTQDPGVQPAESDYLPQEKVKDIIKNNPKEIALIDLRKGDFIGGKIKGALNLPAQGIHNSIDDLYDLYKASGKKEIVIYCRSSRDRASRVWGWFENKAKQEGENGPKPYILKGGFSGWVAQGPEYTELVDDYVPQQ</sequence>
<keyword evidence="3" id="KW-1185">Reference proteome</keyword>
<accession>A0A0J9X6F3</accession>
<dbReference type="InterPro" id="IPR001763">
    <property type="entry name" value="Rhodanese-like_dom"/>
</dbReference>
<name>A0A0J9X6F3_GEOCN</name>
<dbReference type="InterPro" id="IPR036873">
    <property type="entry name" value="Rhodanese-like_dom_sf"/>
</dbReference>
<dbReference type="STRING" id="1173061.A0A0J9X6F3"/>
<dbReference type="Proteomes" id="UP000242525">
    <property type="component" value="Unassembled WGS sequence"/>
</dbReference>
<comment type="caution">
    <text evidence="2">The sequence shown here is derived from an EMBL/GenBank/DDBJ whole genome shotgun (WGS) entry which is preliminary data.</text>
</comment>
<dbReference type="GO" id="GO:0004725">
    <property type="term" value="F:protein tyrosine phosphatase activity"/>
    <property type="evidence" value="ECO:0007669"/>
    <property type="project" value="TreeGrafter"/>
</dbReference>
<dbReference type="EMBL" id="CCBN010000003">
    <property type="protein sequence ID" value="CDO52735.1"/>
    <property type="molecule type" value="Genomic_DNA"/>
</dbReference>
<protein>
    <submittedName>
        <fullName evidence="2">Similar to Saccharomyces cerevisiae YPR200C ARR2 Arsenate reductase required for arsenate resistance</fullName>
    </submittedName>
</protein>
<dbReference type="PANTHER" id="PTHR10828">
    <property type="entry name" value="M-PHASE INDUCER PHOSPHATASE DUAL SPECIFICITY PHOSPHATASE CDC25"/>
    <property type="match status" value="1"/>
</dbReference>
<dbReference type="OrthoDB" id="8300214at2759"/>
<dbReference type="SUPFAM" id="SSF52821">
    <property type="entry name" value="Rhodanese/Cell cycle control phosphatase"/>
    <property type="match status" value="1"/>
</dbReference>
<dbReference type="GO" id="GO:0005737">
    <property type="term" value="C:cytoplasm"/>
    <property type="evidence" value="ECO:0007669"/>
    <property type="project" value="TreeGrafter"/>
</dbReference>
<dbReference type="PROSITE" id="PS50206">
    <property type="entry name" value="RHODANESE_3"/>
    <property type="match status" value="1"/>
</dbReference>
<dbReference type="Pfam" id="PF00581">
    <property type="entry name" value="Rhodanese"/>
    <property type="match status" value="1"/>
</dbReference>
<evidence type="ECO:0000313" key="3">
    <source>
        <dbReference type="Proteomes" id="UP000242525"/>
    </source>
</evidence>
<dbReference type="PANTHER" id="PTHR10828:SF50">
    <property type="entry name" value="REDUCTASE (ARC2), PUTATIVE (AFU_ORTHOLOGUE AFUA_6G13400)-RELATED"/>
    <property type="match status" value="1"/>
</dbReference>
<dbReference type="SMART" id="SM00450">
    <property type="entry name" value="RHOD"/>
    <property type="match status" value="1"/>
</dbReference>
<proteinExistence type="predicted"/>
<evidence type="ECO:0000259" key="1">
    <source>
        <dbReference type="PROSITE" id="PS50206"/>
    </source>
</evidence>
<feature type="domain" description="Rhodanese" evidence="1">
    <location>
        <begin position="40"/>
        <end position="140"/>
    </location>
</feature>
<gene>
    <name evidence="2" type="ORF">BN980_GECA03s06786g</name>
</gene>
<dbReference type="Gene3D" id="3.40.250.10">
    <property type="entry name" value="Rhodanese-like domain"/>
    <property type="match status" value="1"/>
</dbReference>
<organism evidence="2 3">
    <name type="scientific">Geotrichum candidum</name>
    <name type="common">Oospora lactis</name>
    <name type="synonym">Dipodascus geotrichum</name>
    <dbReference type="NCBI Taxonomy" id="1173061"/>
    <lineage>
        <taxon>Eukaryota</taxon>
        <taxon>Fungi</taxon>
        <taxon>Dikarya</taxon>
        <taxon>Ascomycota</taxon>
        <taxon>Saccharomycotina</taxon>
        <taxon>Dipodascomycetes</taxon>
        <taxon>Dipodascales</taxon>
        <taxon>Dipodascaceae</taxon>
        <taxon>Geotrichum</taxon>
    </lineage>
</organism>
<dbReference type="GO" id="GO:0005634">
    <property type="term" value="C:nucleus"/>
    <property type="evidence" value="ECO:0007669"/>
    <property type="project" value="TreeGrafter"/>
</dbReference>
<reference evidence="2" key="1">
    <citation type="submission" date="2014-03" db="EMBL/GenBank/DDBJ databases">
        <authorList>
            <person name="Casaregola S."/>
        </authorList>
    </citation>
    <scope>NUCLEOTIDE SEQUENCE [LARGE SCALE GENOMIC DNA]</scope>
    <source>
        <strain evidence="2">CLIB 918</strain>
    </source>
</reference>